<name>D2R655_PIRSD</name>
<evidence type="ECO:0000313" key="2">
    <source>
        <dbReference type="Proteomes" id="UP000001887"/>
    </source>
</evidence>
<organism evidence="1 2">
    <name type="scientific">Pirellula staleyi (strain ATCC 27377 / DSM 6068 / ICPB 4128)</name>
    <name type="common">Pirella staleyi</name>
    <dbReference type="NCBI Taxonomy" id="530564"/>
    <lineage>
        <taxon>Bacteria</taxon>
        <taxon>Pseudomonadati</taxon>
        <taxon>Planctomycetota</taxon>
        <taxon>Planctomycetia</taxon>
        <taxon>Pirellulales</taxon>
        <taxon>Pirellulaceae</taxon>
        <taxon>Pirellula</taxon>
    </lineage>
</organism>
<keyword evidence="2" id="KW-1185">Reference proteome</keyword>
<protein>
    <submittedName>
        <fullName evidence="1">Uncharacterized protein</fullName>
    </submittedName>
</protein>
<dbReference type="AlphaFoldDB" id="D2R655"/>
<dbReference type="Proteomes" id="UP000001887">
    <property type="component" value="Chromosome"/>
</dbReference>
<dbReference type="STRING" id="530564.Psta_4498"/>
<reference evidence="1 2" key="1">
    <citation type="journal article" date="2009" name="Stand. Genomic Sci.">
        <title>Complete genome sequence of Pirellula staleyi type strain (ATCC 27377).</title>
        <authorList>
            <person name="Clum A."/>
            <person name="Tindall B.J."/>
            <person name="Sikorski J."/>
            <person name="Ivanova N."/>
            <person name="Mavrommatis K."/>
            <person name="Lucas S."/>
            <person name="Glavina del Rio T."/>
            <person name="Nolan M."/>
            <person name="Chen F."/>
            <person name="Tice H."/>
            <person name="Pitluck S."/>
            <person name="Cheng J.F."/>
            <person name="Chertkov O."/>
            <person name="Brettin T."/>
            <person name="Han C."/>
            <person name="Detter J.C."/>
            <person name="Kuske C."/>
            <person name="Bruce D."/>
            <person name="Goodwin L."/>
            <person name="Ovchinikova G."/>
            <person name="Pati A."/>
            <person name="Mikhailova N."/>
            <person name="Chen A."/>
            <person name="Palaniappan K."/>
            <person name="Land M."/>
            <person name="Hauser L."/>
            <person name="Chang Y.J."/>
            <person name="Jeffries C.D."/>
            <person name="Chain P."/>
            <person name="Rohde M."/>
            <person name="Goker M."/>
            <person name="Bristow J."/>
            <person name="Eisen J.A."/>
            <person name="Markowitz V."/>
            <person name="Hugenholtz P."/>
            <person name="Kyrpides N.C."/>
            <person name="Klenk H.P."/>
            <person name="Lapidus A."/>
        </authorList>
    </citation>
    <scope>NUCLEOTIDE SEQUENCE [LARGE SCALE GENOMIC DNA]</scope>
    <source>
        <strain evidence="2">ATCC 27377 / DSM 6068 / ICPB 4128</strain>
    </source>
</reference>
<gene>
    <name evidence="1" type="ordered locus">Psta_4498</name>
</gene>
<dbReference type="HOGENOM" id="CLU_648683_0_0_0"/>
<sequence>MSQARRGFQCRKTAFGSDSKEVKVIIFWKVRYLDRNSRKFGDRHLYLDTSTLEPAKRAAVELALETNEKRKFSTFRLLFKEDSSKEAMERWVETGCKSFFSPEYFEDELGAQVTVQQIGPILSGDPEVVMFPSHYRPHDIELEIAESAPIPIDSVALSDAEVRLLAYFSRDLREMTGSAFFKNGPGTLSSTGTSNQLFVGEPTLATAVTDDEIRSYVMIFRRLYMENEQANFLKAVAVYEQALKGHSFARWVAAEAKSYSDTLQTPPYFPPFAPNGPYPFTRKRLIDVFIYTQYAHQPKADRERQFAACLGAVGGRRAVLTWLFLKELQEVSFKVANAGRVIDAWFARYCQHQQIKPMVLTSIADHHPGLGTMEKASDKNERLKSEKIVQLANSMWQASGSPEGGPEMFLLRARESLEEAFKG</sequence>
<accession>D2R655</accession>
<evidence type="ECO:0000313" key="1">
    <source>
        <dbReference type="EMBL" id="ADB19140.1"/>
    </source>
</evidence>
<dbReference type="KEGG" id="psl:Psta_4498"/>
<proteinExistence type="predicted"/>
<dbReference type="EMBL" id="CP001848">
    <property type="protein sequence ID" value="ADB19140.1"/>
    <property type="molecule type" value="Genomic_DNA"/>
</dbReference>